<evidence type="ECO:0000313" key="2">
    <source>
        <dbReference type="EMBL" id="RUO26675.1"/>
    </source>
</evidence>
<dbReference type="NCBIfam" id="TIGR02532">
    <property type="entry name" value="IV_pilin_GFxxxE"/>
    <property type="match status" value="1"/>
</dbReference>
<organism evidence="2 3">
    <name type="scientific">Aliidiomarina minuta</name>
    <dbReference type="NCBI Taxonomy" id="880057"/>
    <lineage>
        <taxon>Bacteria</taxon>
        <taxon>Pseudomonadati</taxon>
        <taxon>Pseudomonadota</taxon>
        <taxon>Gammaproteobacteria</taxon>
        <taxon>Alteromonadales</taxon>
        <taxon>Idiomarinaceae</taxon>
        <taxon>Aliidiomarina</taxon>
    </lineage>
</organism>
<proteinExistence type="predicted"/>
<evidence type="ECO:0000313" key="3">
    <source>
        <dbReference type="Proteomes" id="UP000288293"/>
    </source>
</evidence>
<feature type="transmembrane region" description="Helical" evidence="1">
    <location>
        <begin position="12"/>
        <end position="35"/>
    </location>
</feature>
<keyword evidence="1" id="KW-0812">Transmembrane</keyword>
<dbReference type="EMBL" id="PIPL01000001">
    <property type="protein sequence ID" value="RUO26675.1"/>
    <property type="molecule type" value="Genomic_DNA"/>
</dbReference>
<dbReference type="PROSITE" id="PS00409">
    <property type="entry name" value="PROKAR_NTER_METHYL"/>
    <property type="match status" value="1"/>
</dbReference>
<keyword evidence="1" id="KW-1133">Transmembrane helix</keyword>
<gene>
    <name evidence="2" type="ORF">CWE09_08235</name>
</gene>
<protein>
    <recommendedName>
        <fullName evidence="4">MSHA biogenesis protein MshO</fullName>
    </recommendedName>
</protein>
<keyword evidence="1" id="KW-0472">Membrane</keyword>
<dbReference type="Proteomes" id="UP000288293">
    <property type="component" value="Unassembled WGS sequence"/>
</dbReference>
<name>A0A432W9F5_9GAMM</name>
<sequence length="276" mass="30687">MLYQLRNAGFTLVELIIVIVLLSIMSIATFSYLGFGAQIFSDVVGRDQLISQSRFAVERLTRELRNSLPGSARVINNNRCLELLPIHASSSYLELPQPGQTNADFVAVPPDNYSQGVNYEGTYLFVYANSEQRIYNSTTQRKVISGVTEQDSTLIFDYNTTPTLFPLQSPAQRYFISTGPVSWCLEATGEIAGQQQLVRITGYPLANSPDLAHGDAQRAVMASDLYNNIEGGQLPFFTIAATLQRANLVEIDLRFARRQGAEPFIIHHEVHIPNVP</sequence>
<dbReference type="RefSeq" id="WP_126803485.1">
    <property type="nucleotide sequence ID" value="NZ_PIPL01000001.1"/>
</dbReference>
<dbReference type="Pfam" id="PF07963">
    <property type="entry name" value="N_methyl"/>
    <property type="match status" value="1"/>
</dbReference>
<evidence type="ECO:0008006" key="4">
    <source>
        <dbReference type="Google" id="ProtNLM"/>
    </source>
</evidence>
<keyword evidence="3" id="KW-1185">Reference proteome</keyword>
<comment type="caution">
    <text evidence="2">The sequence shown here is derived from an EMBL/GenBank/DDBJ whole genome shotgun (WGS) entry which is preliminary data.</text>
</comment>
<dbReference type="OrthoDB" id="9788802at2"/>
<evidence type="ECO:0000256" key="1">
    <source>
        <dbReference type="SAM" id="Phobius"/>
    </source>
</evidence>
<dbReference type="InterPro" id="IPR012902">
    <property type="entry name" value="N_methyl_site"/>
</dbReference>
<dbReference type="AlphaFoldDB" id="A0A432W9F5"/>
<reference evidence="2 3" key="1">
    <citation type="journal article" date="2011" name="Front. Microbiol.">
        <title>Genomic signatures of strain selection and enhancement in Bacillus atrophaeus var. globigii, a historical biowarfare simulant.</title>
        <authorList>
            <person name="Gibbons H.S."/>
            <person name="Broomall S.M."/>
            <person name="McNew L.A."/>
            <person name="Daligault H."/>
            <person name="Chapman C."/>
            <person name="Bruce D."/>
            <person name="Karavis M."/>
            <person name="Krepps M."/>
            <person name="McGregor P.A."/>
            <person name="Hong C."/>
            <person name="Park K.H."/>
            <person name="Akmal A."/>
            <person name="Feldman A."/>
            <person name="Lin J.S."/>
            <person name="Chang W.E."/>
            <person name="Higgs B.W."/>
            <person name="Demirev P."/>
            <person name="Lindquist J."/>
            <person name="Liem A."/>
            <person name="Fochler E."/>
            <person name="Read T.D."/>
            <person name="Tapia R."/>
            <person name="Johnson S."/>
            <person name="Bishop-Lilly K.A."/>
            <person name="Detter C."/>
            <person name="Han C."/>
            <person name="Sozhamannan S."/>
            <person name="Rosenzweig C.N."/>
            <person name="Skowronski E.W."/>
        </authorList>
    </citation>
    <scope>NUCLEOTIDE SEQUENCE [LARGE SCALE GENOMIC DNA]</scope>
    <source>
        <strain evidence="2 3">MLST1</strain>
    </source>
</reference>
<accession>A0A432W9F5</accession>